<reference evidence="4 5" key="1">
    <citation type="submission" date="2016-06" db="EMBL/GenBank/DDBJ databases">
        <authorList>
            <person name="Kjaerup R.B."/>
            <person name="Dalgaard T.S."/>
            <person name="Juul-Madsen H.R."/>
        </authorList>
    </citation>
    <scope>NUCLEOTIDE SEQUENCE [LARGE SCALE GENOMIC DNA]</scope>
    <source>
        <strain evidence="4">2</strain>
    </source>
</reference>
<dbReference type="RefSeq" id="WP_186411738.1">
    <property type="nucleotide sequence ID" value="NZ_FLQY01000278.1"/>
</dbReference>
<evidence type="ECO:0000259" key="2">
    <source>
        <dbReference type="Pfam" id="PF01548"/>
    </source>
</evidence>
<name>A0A1A8XXY3_9RHOO</name>
<evidence type="ECO:0000313" key="4">
    <source>
        <dbReference type="EMBL" id="SBT09825.1"/>
    </source>
</evidence>
<protein>
    <submittedName>
        <fullName evidence="4">Transposase</fullName>
    </submittedName>
</protein>
<sequence>MNATTVAVDLAKSVFQVAVADANWMPIESHRLTRAQFERWFANREVGRVVMEACGSAHHWARWLNGLGIEVRLLPAAYIRAYVKRNKTDAADACALLEAARCADIVPVQVKSVEQQALQGLHRIRSRWMGTRTSRINTLRGFCREFGLIVPQGARTGVEAMSRALADPHSAVPPLIRETMKLLIEEIRLLEQRIAQLEGELTRLARQSLACTQLLTIPGVGLLTATAMVAATGGGVAHFKDARHFASWFGLTPKEFSSGSTRKLGRISKKGDRYLRMLLTHGARALLRAAELARRAGKTLDGLRTWATEVQARTHHNKAACALANKLARVCYAVLRDHQPYGNPQPRPEKKLTRQALRLLPDC</sequence>
<dbReference type="PANTHER" id="PTHR33055">
    <property type="entry name" value="TRANSPOSASE FOR INSERTION SEQUENCE ELEMENT IS1111A"/>
    <property type="match status" value="1"/>
</dbReference>
<feature type="domain" description="Transposase IS116/IS110/IS902 C-terminal" evidence="3">
    <location>
        <begin position="212"/>
        <end position="293"/>
    </location>
</feature>
<dbReference type="PANTHER" id="PTHR33055:SF3">
    <property type="entry name" value="PUTATIVE TRANSPOSASE FOR IS117-RELATED"/>
    <property type="match status" value="1"/>
</dbReference>
<evidence type="ECO:0000256" key="1">
    <source>
        <dbReference type="SAM" id="Coils"/>
    </source>
</evidence>
<proteinExistence type="predicted"/>
<evidence type="ECO:0000313" key="5">
    <source>
        <dbReference type="Proteomes" id="UP000199600"/>
    </source>
</evidence>
<feature type="coiled-coil region" evidence="1">
    <location>
        <begin position="180"/>
        <end position="207"/>
    </location>
</feature>
<dbReference type="GO" id="GO:0006313">
    <property type="term" value="P:DNA transposition"/>
    <property type="evidence" value="ECO:0007669"/>
    <property type="project" value="InterPro"/>
</dbReference>
<organism evidence="4 5">
    <name type="scientific">Candidatus Propionivibrio aalborgensis</name>
    <dbReference type="NCBI Taxonomy" id="1860101"/>
    <lineage>
        <taxon>Bacteria</taxon>
        <taxon>Pseudomonadati</taxon>
        <taxon>Pseudomonadota</taxon>
        <taxon>Betaproteobacteria</taxon>
        <taxon>Rhodocyclales</taxon>
        <taxon>Rhodocyclaceae</taxon>
        <taxon>Propionivibrio</taxon>
    </lineage>
</organism>
<keyword evidence="1" id="KW-0175">Coiled coil</keyword>
<feature type="domain" description="Transposase IS110-like N-terminal" evidence="2">
    <location>
        <begin position="6"/>
        <end position="142"/>
    </location>
</feature>
<dbReference type="InterPro" id="IPR003346">
    <property type="entry name" value="Transposase_20"/>
</dbReference>
<dbReference type="EMBL" id="FLQY01000278">
    <property type="protein sequence ID" value="SBT09825.1"/>
    <property type="molecule type" value="Genomic_DNA"/>
</dbReference>
<dbReference type="GO" id="GO:0004803">
    <property type="term" value="F:transposase activity"/>
    <property type="evidence" value="ECO:0007669"/>
    <property type="project" value="InterPro"/>
</dbReference>
<dbReference type="NCBIfam" id="NF033542">
    <property type="entry name" value="transpos_IS110"/>
    <property type="match status" value="1"/>
</dbReference>
<evidence type="ECO:0000259" key="3">
    <source>
        <dbReference type="Pfam" id="PF02371"/>
    </source>
</evidence>
<keyword evidence="5" id="KW-1185">Reference proteome</keyword>
<dbReference type="Pfam" id="PF01548">
    <property type="entry name" value="DEDD_Tnp_IS110"/>
    <property type="match status" value="1"/>
</dbReference>
<gene>
    <name evidence="4" type="ORF">PROAA_3490001</name>
</gene>
<dbReference type="InterPro" id="IPR047650">
    <property type="entry name" value="Transpos_IS110"/>
</dbReference>
<dbReference type="InterPro" id="IPR002525">
    <property type="entry name" value="Transp_IS110-like_N"/>
</dbReference>
<dbReference type="GO" id="GO:0003677">
    <property type="term" value="F:DNA binding"/>
    <property type="evidence" value="ECO:0007669"/>
    <property type="project" value="InterPro"/>
</dbReference>
<dbReference type="Proteomes" id="UP000199600">
    <property type="component" value="Unassembled WGS sequence"/>
</dbReference>
<dbReference type="Pfam" id="PF02371">
    <property type="entry name" value="Transposase_20"/>
    <property type="match status" value="1"/>
</dbReference>
<accession>A0A1A8XXY3</accession>
<dbReference type="AlphaFoldDB" id="A0A1A8XXY3"/>